<evidence type="ECO:0000313" key="3">
    <source>
        <dbReference type="Proteomes" id="UP001642409"/>
    </source>
</evidence>
<protein>
    <submittedName>
        <fullName evidence="1">Ankyrin repeat protein 2</fullName>
    </submittedName>
    <submittedName>
        <fullName evidence="2">Ankyrin_repeat protein 2</fullName>
    </submittedName>
</protein>
<sequence length="250" mass="28379">MQTVEQWFNCIQKGNIMLVHEGLEAFSGSQDKRGHSGMMIACQFGHLNIVQLLAPYEIQLLNNKQQDALNIAKEFKQMQVVDYLQQVQIPGSAAYIRTHYNNWVTAICNGDMQIVQQQFQYFNGVRDYRSQFAGYTSLMHASASNQVRMVQTFIQEAQIITKRGKTALMIAAENQSVDAIQLLAPLEIGLQDDFGWNALMYAVDSKCIPGIQILMQSVELRVRNVFGLGPIEIARQQGRKDIENMLMQIQ</sequence>
<dbReference type="PANTHER" id="PTHR24184">
    <property type="entry name" value="SI:CH211-189E2.2"/>
    <property type="match status" value="1"/>
</dbReference>
<dbReference type="SUPFAM" id="SSF48403">
    <property type="entry name" value="Ankyrin repeat"/>
    <property type="match status" value="1"/>
</dbReference>
<evidence type="ECO:0000313" key="1">
    <source>
        <dbReference type="EMBL" id="CAI9976068.1"/>
    </source>
</evidence>
<dbReference type="Gene3D" id="1.25.40.20">
    <property type="entry name" value="Ankyrin repeat-containing domain"/>
    <property type="match status" value="2"/>
</dbReference>
<keyword evidence="3" id="KW-1185">Reference proteome</keyword>
<accession>A0AA86RM26</accession>
<comment type="caution">
    <text evidence="1">The sequence shown here is derived from an EMBL/GenBank/DDBJ whole genome shotgun (WGS) entry which is preliminary data.</text>
</comment>
<name>A0AA86RM26_9EUKA</name>
<organism evidence="1">
    <name type="scientific">Hexamita inflata</name>
    <dbReference type="NCBI Taxonomy" id="28002"/>
    <lineage>
        <taxon>Eukaryota</taxon>
        <taxon>Metamonada</taxon>
        <taxon>Diplomonadida</taxon>
        <taxon>Hexamitidae</taxon>
        <taxon>Hexamitinae</taxon>
        <taxon>Hexamita</taxon>
    </lineage>
</organism>
<dbReference type="PANTHER" id="PTHR24184:SF11">
    <property type="entry name" value="ANKYRIN REPEAT AND SOCS BOX CONTAINING 3"/>
    <property type="match status" value="1"/>
</dbReference>
<dbReference type="InterPro" id="IPR036770">
    <property type="entry name" value="Ankyrin_rpt-contain_sf"/>
</dbReference>
<dbReference type="EMBL" id="CAXDID020000293">
    <property type="protein sequence ID" value="CAL6071914.1"/>
    <property type="molecule type" value="Genomic_DNA"/>
</dbReference>
<gene>
    <name evidence="2" type="ORF">HINF_LOCUS55370</name>
    <name evidence="1" type="ORF">HINF_LOCUS63713</name>
</gene>
<reference evidence="2 3" key="2">
    <citation type="submission" date="2024-07" db="EMBL/GenBank/DDBJ databases">
        <authorList>
            <person name="Akdeniz Z."/>
        </authorList>
    </citation>
    <scope>NUCLEOTIDE SEQUENCE [LARGE SCALE GENOMIC DNA]</scope>
</reference>
<dbReference type="AlphaFoldDB" id="A0AA86RM26"/>
<proteinExistence type="predicted"/>
<dbReference type="EMBL" id="CATOUU010001172">
    <property type="protein sequence ID" value="CAI9976068.1"/>
    <property type="molecule type" value="Genomic_DNA"/>
</dbReference>
<dbReference type="SMART" id="SM00248">
    <property type="entry name" value="ANK"/>
    <property type="match status" value="4"/>
</dbReference>
<dbReference type="Pfam" id="PF12796">
    <property type="entry name" value="Ank_2"/>
    <property type="match status" value="2"/>
</dbReference>
<dbReference type="Proteomes" id="UP001642409">
    <property type="component" value="Unassembled WGS sequence"/>
</dbReference>
<evidence type="ECO:0000313" key="2">
    <source>
        <dbReference type="EMBL" id="CAL6071914.1"/>
    </source>
</evidence>
<reference evidence="1" key="1">
    <citation type="submission" date="2023-06" db="EMBL/GenBank/DDBJ databases">
        <authorList>
            <person name="Kurt Z."/>
        </authorList>
    </citation>
    <scope>NUCLEOTIDE SEQUENCE</scope>
</reference>
<dbReference type="InterPro" id="IPR002110">
    <property type="entry name" value="Ankyrin_rpt"/>
</dbReference>